<evidence type="ECO:0000256" key="1">
    <source>
        <dbReference type="SAM" id="MobiDB-lite"/>
    </source>
</evidence>
<evidence type="ECO:0000313" key="6">
    <source>
        <dbReference type="Proteomes" id="UP001596189"/>
    </source>
</evidence>
<dbReference type="InterPro" id="IPR052155">
    <property type="entry name" value="Biofilm_reg_signaling"/>
</dbReference>
<dbReference type="InterPro" id="IPR029787">
    <property type="entry name" value="Nucleotide_cyclase"/>
</dbReference>
<evidence type="ECO:0000259" key="2">
    <source>
        <dbReference type="PROSITE" id="PS50113"/>
    </source>
</evidence>
<feature type="domain" description="EAL" evidence="3">
    <location>
        <begin position="469"/>
        <end position="720"/>
    </location>
</feature>
<dbReference type="RefSeq" id="WP_345716217.1">
    <property type="nucleotide sequence ID" value="NZ_BAABFP010000004.1"/>
</dbReference>
<dbReference type="Gene3D" id="3.30.450.20">
    <property type="entry name" value="PAS domain"/>
    <property type="match status" value="2"/>
</dbReference>
<dbReference type="CDD" id="cd01948">
    <property type="entry name" value="EAL"/>
    <property type="match status" value="1"/>
</dbReference>
<dbReference type="PROSITE" id="PS50113">
    <property type="entry name" value="PAC"/>
    <property type="match status" value="1"/>
</dbReference>
<protein>
    <submittedName>
        <fullName evidence="5">Bifunctional diguanylate cyclase/phosphodiesterase</fullName>
    </submittedName>
</protein>
<dbReference type="InterPro" id="IPR001633">
    <property type="entry name" value="EAL_dom"/>
</dbReference>
<dbReference type="PROSITE" id="PS50883">
    <property type="entry name" value="EAL"/>
    <property type="match status" value="1"/>
</dbReference>
<dbReference type="Pfam" id="PF00563">
    <property type="entry name" value="EAL"/>
    <property type="match status" value="1"/>
</dbReference>
<dbReference type="InterPro" id="IPR035919">
    <property type="entry name" value="EAL_sf"/>
</dbReference>
<dbReference type="SUPFAM" id="SSF55785">
    <property type="entry name" value="PYP-like sensor domain (PAS domain)"/>
    <property type="match status" value="2"/>
</dbReference>
<accession>A0ABW1JEV9</accession>
<organism evidence="5 6">
    <name type="scientific">Angustibacter luteus</name>
    <dbReference type="NCBI Taxonomy" id="658456"/>
    <lineage>
        <taxon>Bacteria</taxon>
        <taxon>Bacillati</taxon>
        <taxon>Actinomycetota</taxon>
        <taxon>Actinomycetes</taxon>
        <taxon>Kineosporiales</taxon>
        <taxon>Kineosporiaceae</taxon>
    </lineage>
</organism>
<name>A0ABW1JEV9_9ACTN</name>
<dbReference type="SMART" id="SM00052">
    <property type="entry name" value="EAL"/>
    <property type="match status" value="1"/>
</dbReference>
<dbReference type="PANTHER" id="PTHR44757">
    <property type="entry name" value="DIGUANYLATE CYCLASE DGCP"/>
    <property type="match status" value="1"/>
</dbReference>
<dbReference type="Gene3D" id="3.20.20.450">
    <property type="entry name" value="EAL domain"/>
    <property type="match status" value="1"/>
</dbReference>
<dbReference type="Proteomes" id="UP001596189">
    <property type="component" value="Unassembled WGS sequence"/>
</dbReference>
<sequence length="720" mass="77871">MTALPPAPARRGDLPRPRTADRRRDTRDHDLAPSAWDAGVTDLLREGLVLHGADGRIERANHAAAELLGRTDLVGLDGLQVWGATLGPQGRPVTDAENPLRVALVTGLVSERIVGVPGSGGTVSWLTVRATPMSADGEDSAADDVRAPDAIAVTISRPDADADVAARRDRDHLLSVAQRMARLSVWRYQLGDTGVQWLDGDGRGMGIAGEQKTMQDYLDGIHPEDRPAHDQMLGALFAGQETAEVDIRYRWEDGWRHWHMWAESVVDADGTVTGLWGTTQEVTDRREAEAAVRRLTMTDSLTELANRAQAEELLHEALSRRAGHEGGGLLLVDVDRFHAVNDRYGHPVGDALLVELGRRLAAVDLPGCTAARLGGNEFGLVLERTTAGEAERLAYRLHRELTEPYRLSGADQPVVASISIGVTVVDETSPVSSSELYRQAELSAAAAKGAGGDRVVVFDAELRSRTVTRQDMESRLRTALADNTVLPVYQPIIKLGATVGDDRVRGCEALARMTVDGMTIPPLEFVPVAEATGLIVDLDVAVFTHAVEQVLRQPLVPDINIAVNLSPLSLQVAGLADRISAVLGRNGASQLRFEITEGSLAEPTPTLVENLRGLRELGGRIGLDDFGTGYSALSYLRRFDLDFMKIDRSFVADVCRDRRSAAVVRAVIELAHAHDLFVIAEGVETADQLEALRAMQCDLVQGFHLGRPMTVADLAARITP</sequence>
<comment type="caution">
    <text evidence="5">The sequence shown here is derived from an EMBL/GenBank/DDBJ whole genome shotgun (WGS) entry which is preliminary data.</text>
</comment>
<reference evidence="6" key="1">
    <citation type="journal article" date="2019" name="Int. J. Syst. Evol. Microbiol.">
        <title>The Global Catalogue of Microorganisms (GCM) 10K type strain sequencing project: providing services to taxonomists for standard genome sequencing and annotation.</title>
        <authorList>
            <consortium name="The Broad Institute Genomics Platform"/>
            <consortium name="The Broad Institute Genome Sequencing Center for Infectious Disease"/>
            <person name="Wu L."/>
            <person name="Ma J."/>
        </authorList>
    </citation>
    <scope>NUCLEOTIDE SEQUENCE [LARGE SCALE GENOMIC DNA]</scope>
    <source>
        <strain evidence="6">KACC 14249</strain>
    </source>
</reference>
<dbReference type="InterPro" id="IPR000160">
    <property type="entry name" value="GGDEF_dom"/>
</dbReference>
<dbReference type="InterPro" id="IPR035965">
    <property type="entry name" value="PAS-like_dom_sf"/>
</dbReference>
<gene>
    <name evidence="5" type="ORF">ACFQDO_09775</name>
</gene>
<dbReference type="Gene3D" id="3.30.70.270">
    <property type="match status" value="1"/>
</dbReference>
<dbReference type="PANTHER" id="PTHR44757:SF2">
    <property type="entry name" value="BIOFILM ARCHITECTURE MAINTENANCE PROTEIN MBAA"/>
    <property type="match status" value="1"/>
</dbReference>
<dbReference type="CDD" id="cd00130">
    <property type="entry name" value="PAS"/>
    <property type="match status" value="1"/>
</dbReference>
<dbReference type="InterPro" id="IPR000014">
    <property type="entry name" value="PAS"/>
</dbReference>
<keyword evidence="6" id="KW-1185">Reference proteome</keyword>
<dbReference type="InterPro" id="IPR043128">
    <property type="entry name" value="Rev_trsase/Diguanyl_cyclase"/>
</dbReference>
<evidence type="ECO:0000313" key="5">
    <source>
        <dbReference type="EMBL" id="MFC6007417.1"/>
    </source>
</evidence>
<dbReference type="NCBIfam" id="TIGR00254">
    <property type="entry name" value="GGDEF"/>
    <property type="match status" value="1"/>
</dbReference>
<dbReference type="PROSITE" id="PS50887">
    <property type="entry name" value="GGDEF"/>
    <property type="match status" value="1"/>
</dbReference>
<evidence type="ECO:0000259" key="3">
    <source>
        <dbReference type="PROSITE" id="PS50883"/>
    </source>
</evidence>
<dbReference type="Pfam" id="PF00990">
    <property type="entry name" value="GGDEF"/>
    <property type="match status" value="1"/>
</dbReference>
<proteinExistence type="predicted"/>
<evidence type="ECO:0000259" key="4">
    <source>
        <dbReference type="PROSITE" id="PS50887"/>
    </source>
</evidence>
<dbReference type="SUPFAM" id="SSF141868">
    <property type="entry name" value="EAL domain-like"/>
    <property type="match status" value="1"/>
</dbReference>
<feature type="compositionally biased region" description="Basic and acidic residues" evidence="1">
    <location>
        <begin position="10"/>
        <end position="31"/>
    </location>
</feature>
<feature type="region of interest" description="Disordered" evidence="1">
    <location>
        <begin position="1"/>
        <end position="33"/>
    </location>
</feature>
<dbReference type="SMART" id="SM00267">
    <property type="entry name" value="GGDEF"/>
    <property type="match status" value="1"/>
</dbReference>
<dbReference type="SUPFAM" id="SSF55073">
    <property type="entry name" value="Nucleotide cyclase"/>
    <property type="match status" value="1"/>
</dbReference>
<dbReference type="InterPro" id="IPR000700">
    <property type="entry name" value="PAS-assoc_C"/>
</dbReference>
<dbReference type="CDD" id="cd01949">
    <property type="entry name" value="GGDEF"/>
    <property type="match status" value="1"/>
</dbReference>
<dbReference type="EMBL" id="JBHSRD010000003">
    <property type="protein sequence ID" value="MFC6007417.1"/>
    <property type="molecule type" value="Genomic_DNA"/>
</dbReference>
<feature type="domain" description="GGDEF" evidence="4">
    <location>
        <begin position="325"/>
        <end position="460"/>
    </location>
</feature>
<feature type="domain" description="PAC" evidence="2">
    <location>
        <begin position="243"/>
        <end position="294"/>
    </location>
</feature>